<dbReference type="EMBL" id="VYZN01000055">
    <property type="protein sequence ID" value="KAE9526116.1"/>
    <property type="molecule type" value="Genomic_DNA"/>
</dbReference>
<dbReference type="Pfam" id="PF21789">
    <property type="entry name" value="TNP-like_RNaseH_C"/>
    <property type="match status" value="1"/>
</dbReference>
<dbReference type="OrthoDB" id="6625208at2759"/>
<sequence length="243" mass="27899">MPINLGPFEKMSVFGSPVFSLSVAAGMNTHLELGKLPLETKCTINFINIMDKLFEIFNSCKVPNRKSYRRPFKNISIQIEHLSIMLSFFKKIKVISKVNGTDVTSRMNFINGWLISINGMLKLWVLLNESTRHPSDYVLFTNRLNQECLENIFGMFRNKNGNNRNPTPVQFCFISILKKSVPPMLCCQNLHKECLSQHSCDLCIEYGRSQTNLDQAFLLCYFKAYTNTAQCTDNLRQSSNARK</sequence>
<protein>
    <recommendedName>
        <fullName evidence="1">Transposable element P transposase-like RNase H C-terminal domain-containing protein</fullName>
    </recommendedName>
</protein>
<dbReference type="Proteomes" id="UP000475862">
    <property type="component" value="Unassembled WGS sequence"/>
</dbReference>
<proteinExistence type="predicted"/>
<organism evidence="2 3">
    <name type="scientific">Aphis glycines</name>
    <name type="common">Soybean aphid</name>
    <dbReference type="NCBI Taxonomy" id="307491"/>
    <lineage>
        <taxon>Eukaryota</taxon>
        <taxon>Metazoa</taxon>
        <taxon>Ecdysozoa</taxon>
        <taxon>Arthropoda</taxon>
        <taxon>Hexapoda</taxon>
        <taxon>Insecta</taxon>
        <taxon>Pterygota</taxon>
        <taxon>Neoptera</taxon>
        <taxon>Paraneoptera</taxon>
        <taxon>Hemiptera</taxon>
        <taxon>Sternorrhyncha</taxon>
        <taxon>Aphidomorpha</taxon>
        <taxon>Aphidoidea</taxon>
        <taxon>Aphididae</taxon>
        <taxon>Aphidini</taxon>
        <taxon>Aphis</taxon>
        <taxon>Aphis</taxon>
    </lineage>
</organism>
<evidence type="ECO:0000313" key="3">
    <source>
        <dbReference type="Proteomes" id="UP000475862"/>
    </source>
</evidence>
<dbReference type="AlphaFoldDB" id="A0A6G0T5L5"/>
<accession>A0A6G0T5L5</accession>
<evidence type="ECO:0000259" key="1">
    <source>
        <dbReference type="Pfam" id="PF21789"/>
    </source>
</evidence>
<reference evidence="2 3" key="1">
    <citation type="submission" date="2019-08" db="EMBL/GenBank/DDBJ databases">
        <title>The genome of the soybean aphid Biotype 1, its phylome, world population structure and adaptation to the North American continent.</title>
        <authorList>
            <person name="Giordano R."/>
            <person name="Donthu R.K."/>
            <person name="Hernandez A.G."/>
            <person name="Wright C.L."/>
            <person name="Zimin A.V."/>
        </authorList>
    </citation>
    <scope>NUCLEOTIDE SEQUENCE [LARGE SCALE GENOMIC DNA]</scope>
    <source>
        <tissue evidence="2">Whole aphids</tissue>
    </source>
</reference>
<dbReference type="InterPro" id="IPR048367">
    <property type="entry name" value="TNP-like_RNaseH_C"/>
</dbReference>
<keyword evidence="3" id="KW-1185">Reference proteome</keyword>
<comment type="caution">
    <text evidence="2">The sequence shown here is derived from an EMBL/GenBank/DDBJ whole genome shotgun (WGS) entry which is preliminary data.</text>
</comment>
<gene>
    <name evidence="2" type="ORF">AGLY_013747</name>
</gene>
<name>A0A6G0T5L5_APHGL</name>
<evidence type="ECO:0000313" key="2">
    <source>
        <dbReference type="EMBL" id="KAE9526116.1"/>
    </source>
</evidence>
<feature type="domain" description="Transposable element P transposase-like RNase H C-terminal" evidence="1">
    <location>
        <begin position="143"/>
        <end position="171"/>
    </location>
</feature>